<dbReference type="AlphaFoldDB" id="A0AAJ3H554"/>
<dbReference type="Proteomes" id="UP000546584">
    <property type="component" value="Unassembled WGS sequence"/>
</dbReference>
<evidence type="ECO:0000313" key="1">
    <source>
        <dbReference type="EMBL" id="NWD43861.1"/>
    </source>
</evidence>
<proteinExistence type="predicted"/>
<sequence>MSRSRDLLAQLVSFDTTSRESTLAPDQGHKPDEFISVAQPEPCDRMLERVLVIASRHS</sequence>
<accession>A0AAJ3H554</accession>
<dbReference type="EMBL" id="JACAQR010000024">
    <property type="protein sequence ID" value="NWD43861.1"/>
    <property type="molecule type" value="Genomic_DNA"/>
</dbReference>
<evidence type="ECO:0000313" key="2">
    <source>
        <dbReference type="Proteomes" id="UP000546584"/>
    </source>
</evidence>
<gene>
    <name evidence="1" type="ORF">HX826_18450</name>
</gene>
<dbReference type="RefSeq" id="WP_177026510.1">
    <property type="nucleotide sequence ID" value="NZ_CP159621.1"/>
</dbReference>
<organism evidence="1 2">
    <name type="scientific">Pseudomonas yamanorum</name>
    <dbReference type="NCBI Taxonomy" id="515393"/>
    <lineage>
        <taxon>Bacteria</taxon>
        <taxon>Pseudomonadati</taxon>
        <taxon>Pseudomonadota</taxon>
        <taxon>Gammaproteobacteria</taxon>
        <taxon>Pseudomonadales</taxon>
        <taxon>Pseudomonadaceae</taxon>
        <taxon>Pseudomonas</taxon>
    </lineage>
</organism>
<comment type="caution">
    <text evidence="1">The sequence shown here is derived from an EMBL/GenBank/DDBJ whole genome shotgun (WGS) entry which is preliminary data.</text>
</comment>
<name>A0AAJ3H554_9PSED</name>
<reference evidence="1 2" key="1">
    <citation type="submission" date="2020-04" db="EMBL/GenBank/DDBJ databases">
        <title>Molecular characterization of pseudomonads from Agaricus bisporus reveal novel blotch 2 pathogens in Western Europe.</title>
        <authorList>
            <person name="Taparia T."/>
            <person name="Krijger M."/>
            <person name="Haynes E."/>
            <person name="Elpinstone J.G."/>
            <person name="Noble R."/>
            <person name="Van Der Wolf J."/>
        </authorList>
    </citation>
    <scope>NUCLEOTIDE SEQUENCE [LARGE SCALE GENOMIC DNA]</scope>
    <source>
        <strain evidence="1 2">IPO3753</strain>
    </source>
</reference>
<protein>
    <recommendedName>
        <fullName evidence="3">Acetylornithine deacetylase</fullName>
    </recommendedName>
</protein>
<evidence type="ECO:0008006" key="3">
    <source>
        <dbReference type="Google" id="ProtNLM"/>
    </source>
</evidence>